<sequence>MQENDLHEKQIILLTGNDSEREAQIEQQLRELTLLPLNIKTYVGKGIFADRRSARRGTDYCSLYHAVTALFTTADLYGPDADNTSTGADPQNTRISMREQLSGAKKHCRKRHQRHHPEHAVAQILIQETGENGHDGDTAAHRDGRVNRL</sequence>
<gene>
    <name evidence="2" type="primary">csiE_1</name>
    <name evidence="2" type="ORF">NCTC9702_01574</name>
</gene>
<dbReference type="EMBL" id="LR134246">
    <property type="protein sequence ID" value="VED34390.1"/>
    <property type="molecule type" value="Genomic_DNA"/>
</dbReference>
<proteinExistence type="predicted"/>
<dbReference type="AlphaFoldDB" id="A0A3S4KRH5"/>
<evidence type="ECO:0000313" key="2">
    <source>
        <dbReference type="EMBL" id="VED34390.1"/>
    </source>
</evidence>
<organism evidence="2 3">
    <name type="scientific">Escherichia coli</name>
    <dbReference type="NCBI Taxonomy" id="562"/>
    <lineage>
        <taxon>Bacteria</taxon>
        <taxon>Pseudomonadati</taxon>
        <taxon>Pseudomonadota</taxon>
        <taxon>Gammaproteobacteria</taxon>
        <taxon>Enterobacterales</taxon>
        <taxon>Enterobacteriaceae</taxon>
        <taxon>Escherichia</taxon>
    </lineage>
</organism>
<evidence type="ECO:0000256" key="1">
    <source>
        <dbReference type="SAM" id="MobiDB-lite"/>
    </source>
</evidence>
<name>A0A3S4KRH5_ECOLX</name>
<accession>A0A3S4KRH5</accession>
<reference evidence="2 3" key="1">
    <citation type="submission" date="2018-12" db="EMBL/GenBank/DDBJ databases">
        <authorList>
            <consortium name="Pathogen Informatics"/>
        </authorList>
    </citation>
    <scope>NUCLEOTIDE SEQUENCE [LARGE SCALE GENOMIC DNA]</scope>
    <source>
        <strain evidence="2 3">NCTC9702</strain>
    </source>
</reference>
<feature type="compositionally biased region" description="Basic and acidic residues" evidence="1">
    <location>
        <begin position="131"/>
        <end position="149"/>
    </location>
</feature>
<evidence type="ECO:0000313" key="3">
    <source>
        <dbReference type="Proteomes" id="UP000277930"/>
    </source>
</evidence>
<protein>
    <submittedName>
        <fullName evidence="2">Stationary phase inducible protein CsiE</fullName>
    </submittedName>
</protein>
<dbReference type="Proteomes" id="UP000277930">
    <property type="component" value="Chromosome 1"/>
</dbReference>
<feature type="region of interest" description="Disordered" evidence="1">
    <location>
        <begin position="129"/>
        <end position="149"/>
    </location>
</feature>